<accession>A0A2C9D1Z1</accession>
<feature type="domain" description="Sodium/calcium exchanger membrane region" evidence="7">
    <location>
        <begin position="243"/>
        <end position="384"/>
    </location>
</feature>
<keyword evidence="3 6" id="KW-1133">Transmembrane helix</keyword>
<dbReference type="Gene3D" id="1.20.1420.30">
    <property type="entry name" value="NCX, central ion-binding region"/>
    <property type="match status" value="1"/>
</dbReference>
<feature type="transmembrane region" description="Helical" evidence="6">
    <location>
        <begin position="366"/>
        <end position="384"/>
    </location>
</feature>
<name>A0A2C9D1Z1_9HYPH</name>
<dbReference type="InterPro" id="IPR004837">
    <property type="entry name" value="NaCa_Exmemb"/>
</dbReference>
<organism evidence="8 9">
    <name type="scientific">Hartmannibacter diazotrophicus</name>
    <dbReference type="NCBI Taxonomy" id="1482074"/>
    <lineage>
        <taxon>Bacteria</taxon>
        <taxon>Pseudomonadati</taxon>
        <taxon>Pseudomonadota</taxon>
        <taxon>Alphaproteobacteria</taxon>
        <taxon>Hyphomicrobiales</taxon>
        <taxon>Pleomorphomonadaceae</taxon>
        <taxon>Hartmannibacter</taxon>
    </lineage>
</organism>
<feature type="transmembrane region" description="Helical" evidence="6">
    <location>
        <begin position="277"/>
        <end position="297"/>
    </location>
</feature>
<evidence type="ECO:0000256" key="1">
    <source>
        <dbReference type="ARBA" id="ARBA00004141"/>
    </source>
</evidence>
<keyword evidence="4 6" id="KW-0472">Membrane</keyword>
<evidence type="ECO:0000256" key="2">
    <source>
        <dbReference type="ARBA" id="ARBA00022692"/>
    </source>
</evidence>
<dbReference type="EMBL" id="LT960614">
    <property type="protein sequence ID" value="SON53821.1"/>
    <property type="molecule type" value="Genomic_DNA"/>
</dbReference>
<keyword evidence="2 6" id="KW-0812">Transmembrane</keyword>
<dbReference type="OrthoDB" id="9787814at2"/>
<dbReference type="Pfam" id="PF01699">
    <property type="entry name" value="Na_Ca_ex"/>
    <property type="match status" value="2"/>
</dbReference>
<dbReference type="GO" id="GO:0015386">
    <property type="term" value="F:potassium:proton antiporter activity"/>
    <property type="evidence" value="ECO:0007669"/>
    <property type="project" value="TreeGrafter"/>
</dbReference>
<dbReference type="PANTHER" id="PTHR37958">
    <property type="entry name" value="SODIUM-POTASSIUM/PROTON ANTIPORTER CHAA"/>
    <property type="match status" value="1"/>
</dbReference>
<dbReference type="GO" id="GO:0005886">
    <property type="term" value="C:plasma membrane"/>
    <property type="evidence" value="ECO:0007669"/>
    <property type="project" value="TreeGrafter"/>
</dbReference>
<feature type="region of interest" description="Disordered" evidence="5">
    <location>
        <begin position="1"/>
        <end position="20"/>
    </location>
</feature>
<dbReference type="PANTHER" id="PTHR37958:SF1">
    <property type="entry name" value="SODIUM-POTASSIUM_PROTON ANTIPORTER CHAA"/>
    <property type="match status" value="1"/>
</dbReference>
<keyword evidence="9" id="KW-1185">Reference proteome</keyword>
<evidence type="ECO:0000313" key="9">
    <source>
        <dbReference type="Proteomes" id="UP000223606"/>
    </source>
</evidence>
<evidence type="ECO:0000256" key="5">
    <source>
        <dbReference type="SAM" id="MobiDB-lite"/>
    </source>
</evidence>
<feature type="transmembrane region" description="Helical" evidence="6">
    <location>
        <begin position="309"/>
        <end position="332"/>
    </location>
</feature>
<feature type="domain" description="Sodium/calcium exchanger membrane region" evidence="7">
    <location>
        <begin position="60"/>
        <end position="212"/>
    </location>
</feature>
<feature type="transmembrane region" description="Helical" evidence="6">
    <location>
        <begin position="191"/>
        <end position="210"/>
    </location>
</feature>
<comment type="subcellular location">
    <subcellularLocation>
        <location evidence="1">Membrane</location>
        <topology evidence="1">Multi-pass membrane protein</topology>
    </subcellularLocation>
</comment>
<feature type="transmembrane region" description="Helical" evidence="6">
    <location>
        <begin position="338"/>
        <end position="359"/>
    </location>
</feature>
<feature type="transmembrane region" description="Helical" evidence="6">
    <location>
        <begin position="125"/>
        <end position="147"/>
    </location>
</feature>
<evidence type="ECO:0000256" key="3">
    <source>
        <dbReference type="ARBA" id="ARBA00022989"/>
    </source>
</evidence>
<feature type="transmembrane region" description="Helical" evidence="6">
    <location>
        <begin position="159"/>
        <end position="179"/>
    </location>
</feature>
<protein>
    <submittedName>
        <fullName evidence="8">Calcium/proton antiporter</fullName>
    </submittedName>
</protein>
<reference evidence="9" key="1">
    <citation type="submission" date="2017-09" db="EMBL/GenBank/DDBJ databases">
        <title>Genome sequence of Nannocystis excedens DSM 71.</title>
        <authorList>
            <person name="Blom J."/>
        </authorList>
    </citation>
    <scope>NUCLEOTIDE SEQUENCE [LARGE SCALE GENOMIC DNA]</scope>
    <source>
        <strain evidence="9">type strain: E19</strain>
    </source>
</reference>
<evidence type="ECO:0000256" key="4">
    <source>
        <dbReference type="ARBA" id="ARBA00023136"/>
    </source>
</evidence>
<feature type="transmembrane region" description="Helical" evidence="6">
    <location>
        <begin position="239"/>
        <end position="257"/>
    </location>
</feature>
<sequence>MPHIPPGPTTTEGAADSRPPPWRTAAREWFLAIPVLTSVIFMAFGDKLFSGLDNLAWLGLLFVWLFATVLGSALGVVRHAEAISERLGEPYGTLVLTLSITVIEVMSITAIMMHGDDNPTLVRDTLFSVVMIILGGMVGLSLLLGAVRHREQTFNLQGANAYLGVIVPLAVFSLVLPNFTKATSGPTLSGAQQAMVGLMAAGLFATFLMIQTGRHRSYFAQPDSADEETHAGHGKDIRLLPHLLLLLAYMLPVVFLVEQLARPIDYVIETLGAPQAIGGVIMAILVATPEAIGGVRAALQNRLQRSVNIFLGSVLATIGLTVPVMLVVAHLAGLNLVLGLEPTDITLLGLILAVSMITFSSRRTHLVQGAVHVLIFLAFLFLLFQG</sequence>
<gene>
    <name evidence="8" type="primary">chaA</name>
    <name evidence="8" type="ORF">HDIA_0280</name>
</gene>
<dbReference type="Proteomes" id="UP000223606">
    <property type="component" value="Chromosome 1"/>
</dbReference>
<feature type="transmembrane region" description="Helical" evidence="6">
    <location>
        <begin position="29"/>
        <end position="49"/>
    </location>
</feature>
<feature type="transmembrane region" description="Helical" evidence="6">
    <location>
        <begin position="55"/>
        <end position="79"/>
    </location>
</feature>
<proteinExistence type="predicted"/>
<dbReference type="AlphaFoldDB" id="A0A2C9D1Z1"/>
<dbReference type="RefSeq" id="WP_099553681.1">
    <property type="nucleotide sequence ID" value="NZ_LT960614.1"/>
</dbReference>
<dbReference type="InterPro" id="IPR044880">
    <property type="entry name" value="NCX_ion-bd_dom_sf"/>
</dbReference>
<evidence type="ECO:0000256" key="6">
    <source>
        <dbReference type="SAM" id="Phobius"/>
    </source>
</evidence>
<evidence type="ECO:0000259" key="7">
    <source>
        <dbReference type="Pfam" id="PF01699"/>
    </source>
</evidence>
<evidence type="ECO:0000313" key="8">
    <source>
        <dbReference type="EMBL" id="SON53821.1"/>
    </source>
</evidence>
<dbReference type="KEGG" id="hdi:HDIA_0280"/>
<feature type="transmembrane region" description="Helical" evidence="6">
    <location>
        <begin position="91"/>
        <end position="113"/>
    </location>
</feature>
<dbReference type="InterPro" id="IPR052946">
    <property type="entry name" value="Alkaline_pH_Ca-Antiporter"/>
</dbReference>
<dbReference type="GO" id="GO:0015385">
    <property type="term" value="F:sodium:proton antiporter activity"/>
    <property type="evidence" value="ECO:0007669"/>
    <property type="project" value="TreeGrafter"/>
</dbReference>